<dbReference type="GO" id="GO:0016887">
    <property type="term" value="F:ATP hydrolysis activity"/>
    <property type="evidence" value="ECO:0007669"/>
    <property type="project" value="InterPro"/>
</dbReference>
<evidence type="ECO:0000256" key="7">
    <source>
        <dbReference type="ARBA" id="ARBA00022840"/>
    </source>
</evidence>
<dbReference type="GO" id="GO:0005886">
    <property type="term" value="C:plasma membrane"/>
    <property type="evidence" value="ECO:0007669"/>
    <property type="project" value="UniProtKB-SubCell"/>
</dbReference>
<evidence type="ECO:0000256" key="3">
    <source>
        <dbReference type="ARBA" id="ARBA00022448"/>
    </source>
</evidence>
<evidence type="ECO:0000256" key="8">
    <source>
        <dbReference type="ARBA" id="ARBA00022967"/>
    </source>
</evidence>
<dbReference type="Proteomes" id="UP000284676">
    <property type="component" value="Unassembled WGS sequence"/>
</dbReference>
<dbReference type="Pfam" id="PF00005">
    <property type="entry name" value="ABC_tran"/>
    <property type="match status" value="1"/>
</dbReference>
<dbReference type="InterPro" id="IPR003593">
    <property type="entry name" value="AAA+_ATPase"/>
</dbReference>
<dbReference type="SUPFAM" id="SSF52540">
    <property type="entry name" value="P-loop containing nucleoside triphosphate hydrolases"/>
    <property type="match status" value="1"/>
</dbReference>
<sequence>MKLIEIEKLNLEIDDKILLKNVDFSINSGEIVALAGESGSGKTLTTKFILGILPERSKINYQRFEKNCKIGAVFQNAFTSLNPTIKIGHQLKKIYEGHYRKEKEWEAEVIQLLSKLGIKEPDKILKKYPHETSGGERQRVVIAGALIGRPELLIADEVTTALDLKTKKEVIKLFKEVQRATGVSILFISHDLESIHDFAEKVYVMYKGEIVEKNSCEKIFQEQSHPYVKKLINLSKSLWTRGEE</sequence>
<dbReference type="AlphaFoldDB" id="A0A414PLY2"/>
<proteinExistence type="inferred from homology"/>
<evidence type="ECO:0000256" key="9">
    <source>
        <dbReference type="ARBA" id="ARBA00023136"/>
    </source>
</evidence>
<organism evidence="11 12">
    <name type="scientific">Fusobacterium mortiferum</name>
    <dbReference type="NCBI Taxonomy" id="850"/>
    <lineage>
        <taxon>Bacteria</taxon>
        <taxon>Fusobacteriati</taxon>
        <taxon>Fusobacteriota</taxon>
        <taxon>Fusobacteriia</taxon>
        <taxon>Fusobacteriales</taxon>
        <taxon>Fusobacteriaceae</taxon>
        <taxon>Fusobacterium</taxon>
    </lineage>
</organism>
<accession>A0A414PLY2</accession>
<dbReference type="PANTHER" id="PTHR43297:SF14">
    <property type="entry name" value="ATPASE AAA-TYPE CORE DOMAIN-CONTAINING PROTEIN"/>
    <property type="match status" value="1"/>
</dbReference>
<keyword evidence="9" id="KW-0472">Membrane</keyword>
<dbReference type="Gene3D" id="3.40.50.300">
    <property type="entry name" value="P-loop containing nucleotide triphosphate hydrolases"/>
    <property type="match status" value="1"/>
</dbReference>
<comment type="caution">
    <text evidence="11">The sequence shown here is derived from an EMBL/GenBank/DDBJ whole genome shotgun (WGS) entry which is preliminary data.</text>
</comment>
<dbReference type="PROSITE" id="PS50893">
    <property type="entry name" value="ABC_TRANSPORTER_2"/>
    <property type="match status" value="1"/>
</dbReference>
<dbReference type="GO" id="GO:0005524">
    <property type="term" value="F:ATP binding"/>
    <property type="evidence" value="ECO:0007669"/>
    <property type="project" value="UniProtKB-KW"/>
</dbReference>
<dbReference type="PANTHER" id="PTHR43297">
    <property type="entry name" value="OLIGOPEPTIDE TRANSPORT ATP-BINDING PROTEIN APPD"/>
    <property type="match status" value="1"/>
</dbReference>
<dbReference type="RefSeq" id="WP_118234776.1">
    <property type="nucleotide sequence ID" value="NZ_CAEUHP010000001.1"/>
</dbReference>
<keyword evidence="3" id="KW-0813">Transport</keyword>
<reference evidence="11 12" key="1">
    <citation type="submission" date="2018-08" db="EMBL/GenBank/DDBJ databases">
        <title>A genome reference for cultivated species of the human gut microbiota.</title>
        <authorList>
            <person name="Zou Y."/>
            <person name="Xue W."/>
            <person name="Luo G."/>
        </authorList>
    </citation>
    <scope>NUCLEOTIDE SEQUENCE [LARGE SCALE GENOMIC DNA]</scope>
    <source>
        <strain evidence="11 12">AM25-1</strain>
    </source>
</reference>
<dbReference type="InterPro" id="IPR027417">
    <property type="entry name" value="P-loop_NTPase"/>
</dbReference>
<keyword evidence="7 11" id="KW-0067">ATP-binding</keyword>
<evidence type="ECO:0000256" key="5">
    <source>
        <dbReference type="ARBA" id="ARBA00022519"/>
    </source>
</evidence>
<dbReference type="EMBL" id="QRHL01000048">
    <property type="protein sequence ID" value="RHF69589.1"/>
    <property type="molecule type" value="Genomic_DNA"/>
</dbReference>
<gene>
    <name evidence="11" type="ORF">DW663_12705</name>
</gene>
<evidence type="ECO:0000256" key="4">
    <source>
        <dbReference type="ARBA" id="ARBA00022475"/>
    </source>
</evidence>
<protein>
    <submittedName>
        <fullName evidence="11">ATP-binding cassette domain-containing protein</fullName>
    </submittedName>
</protein>
<keyword evidence="8" id="KW-1278">Translocase</keyword>
<name>A0A414PLY2_FUSMR</name>
<dbReference type="SMART" id="SM00382">
    <property type="entry name" value="AAA"/>
    <property type="match status" value="1"/>
</dbReference>
<comment type="similarity">
    <text evidence="2">Belongs to the ABC transporter superfamily.</text>
</comment>
<keyword evidence="6" id="KW-0547">Nucleotide-binding</keyword>
<dbReference type="InterPro" id="IPR003439">
    <property type="entry name" value="ABC_transporter-like_ATP-bd"/>
</dbReference>
<evidence type="ECO:0000313" key="12">
    <source>
        <dbReference type="Proteomes" id="UP000284676"/>
    </source>
</evidence>
<evidence type="ECO:0000256" key="2">
    <source>
        <dbReference type="ARBA" id="ARBA00005417"/>
    </source>
</evidence>
<comment type="subcellular location">
    <subcellularLocation>
        <location evidence="1">Cell membrane</location>
        <topology evidence="1">Peripheral membrane protein</topology>
    </subcellularLocation>
</comment>
<dbReference type="CDD" id="cd03257">
    <property type="entry name" value="ABC_NikE_OppD_transporters"/>
    <property type="match status" value="1"/>
</dbReference>
<evidence type="ECO:0000259" key="10">
    <source>
        <dbReference type="PROSITE" id="PS50893"/>
    </source>
</evidence>
<evidence type="ECO:0000256" key="1">
    <source>
        <dbReference type="ARBA" id="ARBA00004202"/>
    </source>
</evidence>
<feature type="domain" description="ABC transporter" evidence="10">
    <location>
        <begin position="1"/>
        <end position="232"/>
    </location>
</feature>
<keyword evidence="5" id="KW-0997">Cell inner membrane</keyword>
<evidence type="ECO:0000256" key="6">
    <source>
        <dbReference type="ARBA" id="ARBA00022741"/>
    </source>
</evidence>
<keyword evidence="4" id="KW-1003">Cell membrane</keyword>
<dbReference type="InterPro" id="IPR050388">
    <property type="entry name" value="ABC_Ni/Peptide_Import"/>
</dbReference>
<evidence type="ECO:0000313" key="11">
    <source>
        <dbReference type="EMBL" id="RHF69589.1"/>
    </source>
</evidence>